<dbReference type="Gene3D" id="3.10.180.10">
    <property type="entry name" value="2,3-Dihydroxybiphenyl 1,2-Dioxygenase, domain 1"/>
    <property type="match status" value="1"/>
</dbReference>
<dbReference type="PROSITE" id="PS51819">
    <property type="entry name" value="VOC"/>
    <property type="match status" value="1"/>
</dbReference>
<accession>A0ABP8UQT1</accession>
<dbReference type="InterPro" id="IPR037523">
    <property type="entry name" value="VOC_core"/>
</dbReference>
<proteinExistence type="predicted"/>
<feature type="domain" description="VOC" evidence="1">
    <location>
        <begin position="1"/>
        <end position="71"/>
    </location>
</feature>
<dbReference type="SUPFAM" id="SSF54593">
    <property type="entry name" value="Glyoxalase/Bleomycin resistance protein/Dihydroxybiphenyl dioxygenase"/>
    <property type="match status" value="1"/>
</dbReference>
<dbReference type="Proteomes" id="UP001501442">
    <property type="component" value="Unassembled WGS sequence"/>
</dbReference>
<evidence type="ECO:0000259" key="1">
    <source>
        <dbReference type="PROSITE" id="PS51819"/>
    </source>
</evidence>
<dbReference type="EMBL" id="BAABHK010000020">
    <property type="protein sequence ID" value="GAA4637507.1"/>
    <property type="molecule type" value="Genomic_DNA"/>
</dbReference>
<keyword evidence="3" id="KW-1185">Reference proteome</keyword>
<dbReference type="InterPro" id="IPR029068">
    <property type="entry name" value="Glyas_Bleomycin-R_OHBP_Dase"/>
</dbReference>
<dbReference type="RefSeq" id="WP_345440616.1">
    <property type="nucleotide sequence ID" value="NZ_BAABHK010000020.1"/>
</dbReference>
<protein>
    <recommendedName>
        <fullName evidence="1">VOC domain-containing protein</fullName>
    </recommendedName>
</protein>
<sequence>MTGRIHLYEQPPKTLGQGTVHHLGVQTDELETVVERLRALGVSVPDIRDEPTATYAMAQGPDRLLIEIFQPDPAALPPHLHDYFETGDDLGAPNSPAP</sequence>
<organism evidence="2 3">
    <name type="scientific">Actinoallomurus vinaceus</name>
    <dbReference type="NCBI Taxonomy" id="1080074"/>
    <lineage>
        <taxon>Bacteria</taxon>
        <taxon>Bacillati</taxon>
        <taxon>Actinomycetota</taxon>
        <taxon>Actinomycetes</taxon>
        <taxon>Streptosporangiales</taxon>
        <taxon>Thermomonosporaceae</taxon>
        <taxon>Actinoallomurus</taxon>
    </lineage>
</organism>
<comment type="caution">
    <text evidence="2">The sequence shown here is derived from an EMBL/GenBank/DDBJ whole genome shotgun (WGS) entry which is preliminary data.</text>
</comment>
<evidence type="ECO:0000313" key="3">
    <source>
        <dbReference type="Proteomes" id="UP001501442"/>
    </source>
</evidence>
<name>A0ABP8UQT1_9ACTN</name>
<reference evidence="3" key="1">
    <citation type="journal article" date="2019" name="Int. J. Syst. Evol. Microbiol.">
        <title>The Global Catalogue of Microorganisms (GCM) 10K type strain sequencing project: providing services to taxonomists for standard genome sequencing and annotation.</title>
        <authorList>
            <consortium name="The Broad Institute Genomics Platform"/>
            <consortium name="The Broad Institute Genome Sequencing Center for Infectious Disease"/>
            <person name="Wu L."/>
            <person name="Ma J."/>
        </authorList>
    </citation>
    <scope>NUCLEOTIDE SEQUENCE [LARGE SCALE GENOMIC DNA]</scope>
    <source>
        <strain evidence="3">JCM 17939</strain>
    </source>
</reference>
<evidence type="ECO:0000313" key="2">
    <source>
        <dbReference type="EMBL" id="GAA4637507.1"/>
    </source>
</evidence>
<gene>
    <name evidence="2" type="ORF">GCM10023196_091570</name>
</gene>